<protein>
    <submittedName>
        <fullName evidence="1">33346_t:CDS:1</fullName>
    </submittedName>
</protein>
<evidence type="ECO:0000313" key="2">
    <source>
        <dbReference type="Proteomes" id="UP000789920"/>
    </source>
</evidence>
<proteinExistence type="predicted"/>
<keyword evidence="2" id="KW-1185">Reference proteome</keyword>
<reference evidence="1" key="1">
    <citation type="submission" date="2021-06" db="EMBL/GenBank/DDBJ databases">
        <authorList>
            <person name="Kallberg Y."/>
            <person name="Tangrot J."/>
            <person name="Rosling A."/>
        </authorList>
    </citation>
    <scope>NUCLEOTIDE SEQUENCE</scope>
    <source>
        <strain evidence="1">MA461A</strain>
    </source>
</reference>
<comment type="caution">
    <text evidence="1">The sequence shown here is derived from an EMBL/GenBank/DDBJ whole genome shotgun (WGS) entry which is preliminary data.</text>
</comment>
<accession>A0ACA9LAK2</accession>
<gene>
    <name evidence="1" type="ORF">RPERSI_LOCUS2560</name>
</gene>
<organism evidence="1 2">
    <name type="scientific">Racocetra persica</name>
    <dbReference type="NCBI Taxonomy" id="160502"/>
    <lineage>
        <taxon>Eukaryota</taxon>
        <taxon>Fungi</taxon>
        <taxon>Fungi incertae sedis</taxon>
        <taxon>Mucoromycota</taxon>
        <taxon>Glomeromycotina</taxon>
        <taxon>Glomeromycetes</taxon>
        <taxon>Diversisporales</taxon>
        <taxon>Gigasporaceae</taxon>
        <taxon>Racocetra</taxon>
    </lineage>
</organism>
<dbReference type="Proteomes" id="UP000789920">
    <property type="component" value="Unassembled WGS sequence"/>
</dbReference>
<evidence type="ECO:0000313" key="1">
    <source>
        <dbReference type="EMBL" id="CAG8517860.1"/>
    </source>
</evidence>
<sequence>MAMTTHLTPSSGEYLKVHTNFITKMAARYSVQVHSIFRVEVPKHINQNHEAYKKRNINLNCSQYFHGTKHNCDIRNLNNSGICSNAACCVCNIIRTGFRLNNGHVWFSPDAWYSHGYAAAGVGSSRAMFIIDVVGASNNSGSECTVASAE</sequence>
<feature type="non-terminal residue" evidence="1">
    <location>
        <position position="150"/>
    </location>
</feature>
<dbReference type="EMBL" id="CAJVQC010002832">
    <property type="protein sequence ID" value="CAG8517860.1"/>
    <property type="molecule type" value="Genomic_DNA"/>
</dbReference>
<name>A0ACA9LAK2_9GLOM</name>